<accession>J9EKA0</accession>
<protein>
    <submittedName>
        <fullName evidence="2">Uncharacterized protein</fullName>
    </submittedName>
</protein>
<feature type="region of interest" description="Disordered" evidence="1">
    <location>
        <begin position="52"/>
        <end position="88"/>
    </location>
</feature>
<evidence type="ECO:0000256" key="1">
    <source>
        <dbReference type="SAM" id="MobiDB-lite"/>
    </source>
</evidence>
<dbReference type="EMBL" id="ADBV01010050">
    <property type="protein sequence ID" value="EJW75784.1"/>
    <property type="molecule type" value="Genomic_DNA"/>
</dbReference>
<feature type="compositionally biased region" description="Basic and acidic residues" evidence="1">
    <location>
        <begin position="67"/>
        <end position="76"/>
    </location>
</feature>
<comment type="caution">
    <text evidence="2">The sequence shown here is derived from an EMBL/GenBank/DDBJ whole genome shotgun (WGS) entry which is preliminary data.</text>
</comment>
<organism evidence="2 3">
    <name type="scientific">Wuchereria bancrofti</name>
    <dbReference type="NCBI Taxonomy" id="6293"/>
    <lineage>
        <taxon>Eukaryota</taxon>
        <taxon>Metazoa</taxon>
        <taxon>Ecdysozoa</taxon>
        <taxon>Nematoda</taxon>
        <taxon>Chromadorea</taxon>
        <taxon>Rhabditida</taxon>
        <taxon>Spirurina</taxon>
        <taxon>Spiruromorpha</taxon>
        <taxon>Filarioidea</taxon>
        <taxon>Onchocercidae</taxon>
        <taxon>Wuchereria</taxon>
    </lineage>
</organism>
<name>J9EKA0_WUCBA</name>
<evidence type="ECO:0000313" key="3">
    <source>
        <dbReference type="Proteomes" id="UP000004810"/>
    </source>
</evidence>
<dbReference type="Proteomes" id="UP000004810">
    <property type="component" value="Unassembled WGS sequence"/>
</dbReference>
<dbReference type="AlphaFoldDB" id="J9EKA0"/>
<proteinExistence type="predicted"/>
<evidence type="ECO:0000313" key="2">
    <source>
        <dbReference type="EMBL" id="EJW75784.1"/>
    </source>
</evidence>
<gene>
    <name evidence="2" type="ORF">WUBG_13309</name>
</gene>
<reference evidence="3" key="1">
    <citation type="submission" date="2012-08" db="EMBL/GenBank/DDBJ databases">
        <title>The Genome Sequence of Wuchereria bancrofti.</title>
        <authorList>
            <person name="Nutman T.B."/>
            <person name="Fink D.L."/>
            <person name="Russ C."/>
            <person name="Young S."/>
            <person name="Zeng Q."/>
            <person name="Koehrsen M."/>
            <person name="Alvarado L."/>
            <person name="Berlin A."/>
            <person name="Chapman S.B."/>
            <person name="Chen Z."/>
            <person name="Freedman E."/>
            <person name="Gellesch M."/>
            <person name="Goldberg J."/>
            <person name="Griggs A."/>
            <person name="Gujja S."/>
            <person name="Heilman E.R."/>
            <person name="Heiman D."/>
            <person name="Hepburn T."/>
            <person name="Howarth C."/>
            <person name="Jen D."/>
            <person name="Larson L."/>
            <person name="Lewis B."/>
            <person name="Mehta T."/>
            <person name="Park D."/>
            <person name="Pearson M."/>
            <person name="Roberts A."/>
            <person name="Saif S."/>
            <person name="Shea T."/>
            <person name="Shenoy N."/>
            <person name="Sisk P."/>
            <person name="Stolte C."/>
            <person name="Sykes S."/>
            <person name="Walk T."/>
            <person name="White J."/>
            <person name="Yandava C."/>
            <person name="Haas B."/>
            <person name="Henn M.R."/>
            <person name="Nusbaum C."/>
            <person name="Birren B."/>
        </authorList>
    </citation>
    <scope>NUCLEOTIDE SEQUENCE [LARGE SCALE GENOMIC DNA]</scope>
    <source>
        <strain evidence="3">NA</strain>
    </source>
</reference>
<sequence length="146" mass="16158">MGFDEASKSVMELNNGRKNMQILDADNGIDERNGLFSLGCKSNAENLTVLLGPDISAKKSRKRNRKQGKEDKRDMPSDQNEMFSNERNLLCTVNEGTKSGTVEVLNDSVMGTCPKLGAWMVRKDMSIDGMETSNLLYMADTSNRVG</sequence>
<feature type="compositionally biased region" description="Polar residues" evidence="1">
    <location>
        <begin position="77"/>
        <end position="87"/>
    </location>
</feature>